<organism evidence="1 2">
    <name type="scientific">Dermacentor silvarum</name>
    <name type="common">Tick</name>
    <dbReference type="NCBI Taxonomy" id="543639"/>
    <lineage>
        <taxon>Eukaryota</taxon>
        <taxon>Metazoa</taxon>
        <taxon>Ecdysozoa</taxon>
        <taxon>Arthropoda</taxon>
        <taxon>Chelicerata</taxon>
        <taxon>Arachnida</taxon>
        <taxon>Acari</taxon>
        <taxon>Parasitiformes</taxon>
        <taxon>Ixodida</taxon>
        <taxon>Ixodoidea</taxon>
        <taxon>Ixodidae</taxon>
        <taxon>Rhipicephalinae</taxon>
        <taxon>Dermacentor</taxon>
    </lineage>
</organism>
<gene>
    <name evidence="1" type="ORF">HPB49_003313</name>
</gene>
<proteinExistence type="predicted"/>
<dbReference type="EMBL" id="CM023471">
    <property type="protein sequence ID" value="KAH7965099.1"/>
    <property type="molecule type" value="Genomic_DNA"/>
</dbReference>
<dbReference type="Proteomes" id="UP000821865">
    <property type="component" value="Chromosome 2"/>
</dbReference>
<sequence>MASQHRASVAAGDSNGASAQRKLPTEEDDMDFSKSLTSRKPTSPTLLPDAEDLRPTTREPDEEAWQTVLMLRQKRQQAKERLQPELVPEPFRGRLLSERFPSERSPVYTPEKAGILCPLCRVPEISRRARHAGSLRRARTCISLAFSRQFPAP</sequence>
<evidence type="ECO:0000313" key="1">
    <source>
        <dbReference type="EMBL" id="KAH7965099.1"/>
    </source>
</evidence>
<name>A0ACB8DA45_DERSI</name>
<protein>
    <submittedName>
        <fullName evidence="1">Uncharacterized protein</fullName>
    </submittedName>
</protein>
<comment type="caution">
    <text evidence="1">The sequence shown here is derived from an EMBL/GenBank/DDBJ whole genome shotgun (WGS) entry which is preliminary data.</text>
</comment>
<accession>A0ACB8DA45</accession>
<reference evidence="1" key="1">
    <citation type="submission" date="2020-05" db="EMBL/GenBank/DDBJ databases">
        <title>Large-scale comparative analyses of tick genomes elucidate their genetic diversity and vector capacities.</title>
        <authorList>
            <person name="Jia N."/>
            <person name="Wang J."/>
            <person name="Shi W."/>
            <person name="Du L."/>
            <person name="Sun Y."/>
            <person name="Zhan W."/>
            <person name="Jiang J."/>
            <person name="Wang Q."/>
            <person name="Zhang B."/>
            <person name="Ji P."/>
            <person name="Sakyi L.B."/>
            <person name="Cui X."/>
            <person name="Yuan T."/>
            <person name="Jiang B."/>
            <person name="Yang W."/>
            <person name="Lam T.T.-Y."/>
            <person name="Chang Q."/>
            <person name="Ding S."/>
            <person name="Wang X."/>
            <person name="Zhu J."/>
            <person name="Ruan X."/>
            <person name="Zhao L."/>
            <person name="Wei J."/>
            <person name="Que T."/>
            <person name="Du C."/>
            <person name="Cheng J."/>
            <person name="Dai P."/>
            <person name="Han X."/>
            <person name="Huang E."/>
            <person name="Gao Y."/>
            <person name="Liu J."/>
            <person name="Shao H."/>
            <person name="Ye R."/>
            <person name="Li L."/>
            <person name="Wei W."/>
            <person name="Wang X."/>
            <person name="Wang C."/>
            <person name="Yang T."/>
            <person name="Huo Q."/>
            <person name="Li W."/>
            <person name="Guo W."/>
            <person name="Chen H."/>
            <person name="Zhou L."/>
            <person name="Ni X."/>
            <person name="Tian J."/>
            <person name="Zhou Y."/>
            <person name="Sheng Y."/>
            <person name="Liu T."/>
            <person name="Pan Y."/>
            <person name="Xia L."/>
            <person name="Li J."/>
            <person name="Zhao F."/>
            <person name="Cao W."/>
        </authorList>
    </citation>
    <scope>NUCLEOTIDE SEQUENCE</scope>
    <source>
        <strain evidence="1">Dsil-2018</strain>
    </source>
</reference>
<keyword evidence="2" id="KW-1185">Reference proteome</keyword>
<evidence type="ECO:0000313" key="2">
    <source>
        <dbReference type="Proteomes" id="UP000821865"/>
    </source>
</evidence>